<comment type="similarity">
    <text evidence="1 5 6">Belongs to the peptidase S8 family.</text>
</comment>
<evidence type="ECO:0000256" key="6">
    <source>
        <dbReference type="RuleBase" id="RU003355"/>
    </source>
</evidence>
<gene>
    <name evidence="10" type="ORF">ACFY3B_32270</name>
</gene>
<evidence type="ECO:0000256" key="1">
    <source>
        <dbReference type="ARBA" id="ARBA00011073"/>
    </source>
</evidence>
<dbReference type="RefSeq" id="WP_387223240.1">
    <property type="nucleotide sequence ID" value="NZ_JBIAZM010000021.1"/>
</dbReference>
<dbReference type="CDD" id="cd07487">
    <property type="entry name" value="Peptidases_S8_1"/>
    <property type="match status" value="1"/>
</dbReference>
<accession>A0ABW6W3Y5</accession>
<dbReference type="SUPFAM" id="SSF52743">
    <property type="entry name" value="Subtilisin-like"/>
    <property type="match status" value="1"/>
</dbReference>
<dbReference type="InterPro" id="IPR023827">
    <property type="entry name" value="Peptidase_S8_Asp-AS"/>
</dbReference>
<dbReference type="PROSITE" id="PS00136">
    <property type="entry name" value="SUBTILASE_ASP"/>
    <property type="match status" value="1"/>
</dbReference>
<protein>
    <submittedName>
        <fullName evidence="10">S8 family serine peptidase</fullName>
    </submittedName>
</protein>
<dbReference type="PRINTS" id="PR00723">
    <property type="entry name" value="SUBTILISIN"/>
</dbReference>
<dbReference type="InterPro" id="IPR023828">
    <property type="entry name" value="Peptidase_S8_Ser-AS"/>
</dbReference>
<evidence type="ECO:0000256" key="5">
    <source>
        <dbReference type="PROSITE-ProRule" id="PRU01240"/>
    </source>
</evidence>
<dbReference type="InterPro" id="IPR017296">
    <property type="entry name" value="Peptidase_S8A_SAM-P45"/>
</dbReference>
<dbReference type="Gene3D" id="3.40.50.200">
    <property type="entry name" value="Peptidase S8/S53 domain"/>
    <property type="match status" value="1"/>
</dbReference>
<dbReference type="InterPro" id="IPR014756">
    <property type="entry name" value="Ig_E-set"/>
</dbReference>
<keyword evidence="4 5" id="KW-0720">Serine protease</keyword>
<dbReference type="PANTHER" id="PTHR43399:SF4">
    <property type="entry name" value="CELL WALL-ASSOCIATED PROTEASE"/>
    <property type="match status" value="1"/>
</dbReference>
<dbReference type="PANTHER" id="PTHR43399">
    <property type="entry name" value="SUBTILISIN-RELATED"/>
    <property type="match status" value="1"/>
</dbReference>
<dbReference type="InterPro" id="IPR000209">
    <property type="entry name" value="Peptidase_S8/S53_dom"/>
</dbReference>
<dbReference type="Gene3D" id="2.60.40.650">
    <property type="match status" value="1"/>
</dbReference>
<evidence type="ECO:0000259" key="9">
    <source>
        <dbReference type="Pfam" id="PF00082"/>
    </source>
</evidence>
<evidence type="ECO:0000256" key="2">
    <source>
        <dbReference type="ARBA" id="ARBA00022670"/>
    </source>
</evidence>
<dbReference type="PIRSF" id="PIRSF037852">
    <property type="entry name" value="Subtilisin_rel_SAV5721"/>
    <property type="match status" value="1"/>
</dbReference>
<keyword evidence="3 5" id="KW-0378">Hydrolase</keyword>
<dbReference type="InterPro" id="IPR015500">
    <property type="entry name" value="Peptidase_S8_subtilisin-rel"/>
</dbReference>
<evidence type="ECO:0000256" key="4">
    <source>
        <dbReference type="ARBA" id="ARBA00022825"/>
    </source>
</evidence>
<dbReference type="Pfam" id="PF00082">
    <property type="entry name" value="Peptidase_S8"/>
    <property type="match status" value="1"/>
</dbReference>
<feature type="signal peptide" evidence="8">
    <location>
        <begin position="1"/>
        <end position="26"/>
    </location>
</feature>
<feature type="chain" id="PRO_5045144544" evidence="8">
    <location>
        <begin position="27"/>
        <end position="1240"/>
    </location>
</feature>
<dbReference type="Gene3D" id="3.50.30.30">
    <property type="match status" value="1"/>
</dbReference>
<feature type="active site" description="Charge relay system" evidence="5">
    <location>
        <position position="270"/>
    </location>
</feature>
<keyword evidence="11" id="KW-1185">Reference proteome</keyword>
<dbReference type="InterPro" id="IPR051048">
    <property type="entry name" value="Peptidase_S8/S53_subtilisin"/>
</dbReference>
<sequence length="1240" mass="128944">MHWSPRWLAVGAVGALVVGVAAPASADPPARPTGPTSGTPAQHAPVRITLITGDQVDLVQAAPGRVAATVHPGPGRNRITFQTVEADGGLRVLPSDVVPYLSAGVLDPDLFDVQELAADGYGDAAQATLPLIVRYQEPAAGRVRPLAGAIGARPLGSINGAAMRVGKGELGGLWTSLRGAPGQRVTAGSPARLGAGVARIWLDGKVRPTLEHSVPQIGAPAAWAAGRDGAGVTVAVLDTGVDATHPDLAGRIAEAQDFSDSGSARDGHGHGTHVAATIAGSGAASDGRRKGVAPGARLLVGKVLDDAGSGYSSSIIAGMEWAAHSGAKVVSMSLGGDPTDGTDPMSQAVNDLTAETGALFVVAAGNSGAARTVGAPGAASAALTVGAVDRADNLAEFSSRGPRLGDNGLKPEITAPGVGIIAARAAGTAMGTPVDDAYTTASGTSMATPHVAGAAAILAQEHPDWSAVKLKDALVSTTKANPALTVFEQGAGRVDVARALGQRVYSSATADFGRLSTGGATVERTVTYTNGGTTPQTLRLALELRNLDTRAAETDGVAVGGTEVTVPAGGSVAVPLRADPAKLDRGVHGGWLVATGADGVAVRTAVALTLSGPLHTVTVKALDMKGQPGLASVLTLFGEQPESDWLGWVGGEVQLQVEEGPYLVEALIEHGAPLDEQITLVTDPELLVDRDLTVVLDPRKGTPVRIETPKPTEQRSTISFYEHRVFGNGRQVDHGVMTYSTIQQVNVTPTRPVRQGEFEFASRWQLVAPMVDAKISGVSGPLDINLLGYSPAPADRRKLPLVWAGTGTPAELTRVRGAAALLTSSPDASEEEQIAAAAAAGAAVVLIVRPADFSAWTVWQPLGERLPIPSMVVANDDGQRLIAAARKGRATLDLTLTVDSPYLYDVWQVSKGRVPERITHTVTGKNTAEVTASYGDVGGTPWASEQRFGWRPWQETSWNDDQRPVRTGTTRQEFVSAGDNWWQHQVLHKVTWSWGRLLGGLTQQPRQYAADDRVAETWHAPVIRPAVPAGGGVPVPTRTGDTLNLRVAEFVDADGNFREAGGSDESDTVAIRVSRDGQQIADLSGGWAPVPTTAKSARYRLDLTTQRSSDEWRYGTRTDTAWEFTSARPAGDAATPLSLLQVDYRVPADLSGTVRGNRSHQVGLTLRQPAGVPAPTGTSVRVQVSFDGGVTWRTAPTKGSGTRYTATVPAGRGTVSLRVHAADRAGNTVDQTVLQAYGLR</sequence>
<evidence type="ECO:0000256" key="7">
    <source>
        <dbReference type="SAM" id="MobiDB-lite"/>
    </source>
</evidence>
<evidence type="ECO:0000256" key="8">
    <source>
        <dbReference type="SAM" id="SignalP"/>
    </source>
</evidence>
<name>A0ABW6W3Y5_9ACTN</name>
<dbReference type="EMBL" id="JBIAZM010000021">
    <property type="protein sequence ID" value="MFF5204288.1"/>
    <property type="molecule type" value="Genomic_DNA"/>
</dbReference>
<comment type="caution">
    <text evidence="10">The sequence shown here is derived from an EMBL/GenBank/DDBJ whole genome shotgun (WGS) entry which is preliminary data.</text>
</comment>
<dbReference type="PROSITE" id="PS00138">
    <property type="entry name" value="SUBTILASE_SER"/>
    <property type="match status" value="1"/>
</dbReference>
<evidence type="ECO:0000313" key="10">
    <source>
        <dbReference type="EMBL" id="MFF5204288.1"/>
    </source>
</evidence>
<reference evidence="10 11" key="1">
    <citation type="submission" date="2024-10" db="EMBL/GenBank/DDBJ databases">
        <title>The Natural Products Discovery Center: Release of the First 8490 Sequenced Strains for Exploring Actinobacteria Biosynthetic Diversity.</title>
        <authorList>
            <person name="Kalkreuter E."/>
            <person name="Kautsar S.A."/>
            <person name="Yang D."/>
            <person name="Bader C.D."/>
            <person name="Teijaro C.N."/>
            <person name="Fluegel L."/>
            <person name="Davis C.M."/>
            <person name="Simpson J.R."/>
            <person name="Lauterbach L."/>
            <person name="Steele A.D."/>
            <person name="Gui C."/>
            <person name="Meng S."/>
            <person name="Li G."/>
            <person name="Viehrig K."/>
            <person name="Ye F."/>
            <person name="Su P."/>
            <person name="Kiefer A.F."/>
            <person name="Nichols A."/>
            <person name="Cepeda A.J."/>
            <person name="Yan W."/>
            <person name="Fan B."/>
            <person name="Jiang Y."/>
            <person name="Adhikari A."/>
            <person name="Zheng C.-J."/>
            <person name="Schuster L."/>
            <person name="Cowan T.M."/>
            <person name="Smanski M.J."/>
            <person name="Chevrette M.G."/>
            <person name="De Carvalho L.P.S."/>
            <person name="Shen B."/>
        </authorList>
    </citation>
    <scope>NUCLEOTIDE SEQUENCE [LARGE SCALE GENOMIC DNA]</scope>
    <source>
        <strain evidence="10 11">NPDC000140</strain>
    </source>
</reference>
<proteinExistence type="inferred from homology"/>
<evidence type="ECO:0000313" key="11">
    <source>
        <dbReference type="Proteomes" id="UP001602287"/>
    </source>
</evidence>
<keyword evidence="2 5" id="KW-0645">Protease</keyword>
<dbReference type="PROSITE" id="PS51892">
    <property type="entry name" value="SUBTILASE"/>
    <property type="match status" value="1"/>
</dbReference>
<organism evidence="10 11">
    <name type="scientific">Micromonospora parva</name>
    <dbReference type="NCBI Taxonomy" id="1464048"/>
    <lineage>
        <taxon>Bacteria</taxon>
        <taxon>Bacillati</taxon>
        <taxon>Actinomycetota</taxon>
        <taxon>Actinomycetes</taxon>
        <taxon>Micromonosporales</taxon>
        <taxon>Micromonosporaceae</taxon>
        <taxon>Micromonospora</taxon>
    </lineage>
</organism>
<feature type="active site" description="Charge relay system" evidence="5">
    <location>
        <position position="445"/>
    </location>
</feature>
<dbReference type="InterPro" id="IPR036852">
    <property type="entry name" value="Peptidase_S8/S53_dom_sf"/>
</dbReference>
<feature type="active site" description="Charge relay system" evidence="5">
    <location>
        <position position="238"/>
    </location>
</feature>
<feature type="region of interest" description="Disordered" evidence="7">
    <location>
        <begin position="24"/>
        <end position="43"/>
    </location>
</feature>
<dbReference type="SUPFAM" id="SSF81296">
    <property type="entry name" value="E set domains"/>
    <property type="match status" value="1"/>
</dbReference>
<evidence type="ECO:0000256" key="3">
    <source>
        <dbReference type="ARBA" id="ARBA00022801"/>
    </source>
</evidence>
<feature type="domain" description="Peptidase S8/S53" evidence="9">
    <location>
        <begin position="229"/>
        <end position="492"/>
    </location>
</feature>
<dbReference type="Proteomes" id="UP001602287">
    <property type="component" value="Unassembled WGS sequence"/>
</dbReference>
<keyword evidence="8" id="KW-0732">Signal</keyword>